<dbReference type="GO" id="GO:0003677">
    <property type="term" value="F:DNA binding"/>
    <property type="evidence" value="ECO:0007669"/>
    <property type="project" value="UniProtKB-UniRule"/>
</dbReference>
<sequence>MSQQQPIPQPSSVFDADEPVIGSHPLLPDARVPQFGNTEAWNLNGVIRRPANLAAAAWTLVFSDELTEPSWNLLARELSMIMFNPRHPAVTAAGLYLKPAPANPATVLSRLSHLRRLARWGHMNGLPPQLTDWHETDLRRPIRDLRGQLAANTIRNYVTTLKTLHQYGPALTGHGLRSDPWAGKSARKASHTAKGAVVSTPAIPPEQWFPLIRSAWTYVHTFAPDILRAQQRYQELIDKATLVGDHDLRLDRYLADPTNPIPVHAEAGRNQGRVHWSLLTLMIGSDHSRRSNVFRRNISTGGQRITRVKKAVAQGHPTTTGIIDDLVLVEHSNGTSASWHPGLDPRALGFERCMLRNACYVLVVGLSMMRDSEIHEIAPGSIVDYYGTPAIKSTKRKHDPGLPIKHWWITAPVAEAVVVAEQLSTRPDRLFPPLLRHNAAVSRSDQMLDAFAAHINATSARTGLQQIPPGQIRPHMFRRTMAMLTDQFPGSEIALGIQLKHIASRALANHSTQGYANADGSWAGHLESAIEVARFRRLEDLYQEHKAGKPIGYGPGAEQMTQIFDDLQNRVQARAGDASVERALLRKARISIRFGVLNHCVMDENNPAGAACLENAVVPQGHKGPLHDRCRPDRCPNSVIGPEHVPIWASERRNLLTLIATPGVSTCRREALQCELSAVESVLDKTDGEKEQP</sequence>
<dbReference type="InterPro" id="IPR044068">
    <property type="entry name" value="CB"/>
</dbReference>
<evidence type="ECO:0000256" key="2">
    <source>
        <dbReference type="PROSITE-ProRule" id="PRU01248"/>
    </source>
</evidence>
<keyword evidence="2" id="KW-0238">DNA-binding</keyword>
<dbReference type="GO" id="GO:0006310">
    <property type="term" value="P:DNA recombination"/>
    <property type="evidence" value="ECO:0007669"/>
    <property type="project" value="UniProtKB-KW"/>
</dbReference>
<dbReference type="GO" id="GO:0015074">
    <property type="term" value="P:DNA integration"/>
    <property type="evidence" value="ECO:0007669"/>
    <property type="project" value="InterPro"/>
</dbReference>
<name>A0A498R0H7_9MYCO</name>
<keyword evidence="5" id="KW-1185">Reference proteome</keyword>
<dbReference type="PROSITE" id="PS51900">
    <property type="entry name" value="CB"/>
    <property type="match status" value="1"/>
</dbReference>
<dbReference type="RefSeq" id="WP_036395549.1">
    <property type="nucleotide sequence ID" value="NZ_UPHU01000002.1"/>
</dbReference>
<dbReference type="InterPro" id="IPR011010">
    <property type="entry name" value="DNA_brk_join_enz"/>
</dbReference>
<dbReference type="OrthoDB" id="3589776at2"/>
<dbReference type="Gene3D" id="1.10.443.10">
    <property type="entry name" value="Intergrase catalytic core"/>
    <property type="match status" value="1"/>
</dbReference>
<dbReference type="InterPro" id="IPR013762">
    <property type="entry name" value="Integrase-like_cat_sf"/>
</dbReference>
<evidence type="ECO:0000313" key="4">
    <source>
        <dbReference type="EMBL" id="VBA68777.1"/>
    </source>
</evidence>
<accession>A0A498R0H7</accession>
<evidence type="ECO:0000313" key="5">
    <source>
        <dbReference type="Proteomes" id="UP000268285"/>
    </source>
</evidence>
<organism evidence="4 5">
    <name type="scientific">Mycobacterium pseudokansasii</name>
    <dbReference type="NCBI Taxonomy" id="2341080"/>
    <lineage>
        <taxon>Bacteria</taxon>
        <taxon>Bacillati</taxon>
        <taxon>Actinomycetota</taxon>
        <taxon>Actinomycetes</taxon>
        <taxon>Mycobacteriales</taxon>
        <taxon>Mycobacteriaceae</taxon>
        <taxon>Mycobacterium</taxon>
    </lineage>
</organism>
<dbReference type="SUPFAM" id="SSF56349">
    <property type="entry name" value="DNA breaking-rejoining enzymes"/>
    <property type="match status" value="1"/>
</dbReference>
<evidence type="ECO:0000259" key="3">
    <source>
        <dbReference type="PROSITE" id="PS51900"/>
    </source>
</evidence>
<feature type="domain" description="Core-binding (CB)" evidence="3">
    <location>
        <begin position="84"/>
        <end position="169"/>
    </location>
</feature>
<keyword evidence="1" id="KW-0233">DNA recombination</keyword>
<dbReference type="AlphaFoldDB" id="A0A498R0H7"/>
<gene>
    <name evidence="4" type="ORF">LAUMK142_05811</name>
</gene>
<reference evidence="4 5" key="1">
    <citation type="submission" date="2018-09" db="EMBL/GenBank/DDBJ databases">
        <authorList>
            <person name="Tagini F."/>
        </authorList>
    </citation>
    <scope>NUCLEOTIDE SEQUENCE [LARGE SCALE GENOMIC DNA]</scope>
    <source>
        <strain evidence="4 5">MK142</strain>
    </source>
</reference>
<dbReference type="EMBL" id="UPHU01000002">
    <property type="protein sequence ID" value="VBA68777.1"/>
    <property type="molecule type" value="Genomic_DNA"/>
</dbReference>
<evidence type="ECO:0000256" key="1">
    <source>
        <dbReference type="ARBA" id="ARBA00023172"/>
    </source>
</evidence>
<proteinExistence type="predicted"/>
<protein>
    <recommendedName>
        <fullName evidence="3">Core-binding (CB) domain-containing protein</fullName>
    </recommendedName>
</protein>
<dbReference type="Proteomes" id="UP000268285">
    <property type="component" value="Unassembled WGS sequence"/>
</dbReference>